<sequence>MIMQQNEIERSRFHYTLANERSTSANRRRRTKSTITNKDDSHVDVTPDPPEQPSVEPFKFNVPP</sequence>
<feature type="region of interest" description="Disordered" evidence="1">
    <location>
        <begin position="1"/>
        <end position="64"/>
    </location>
</feature>
<gene>
    <name evidence="2" type="ORF">IZO911_LOCUS46017</name>
</gene>
<comment type="caution">
    <text evidence="2">The sequence shown here is derived from an EMBL/GenBank/DDBJ whole genome shotgun (WGS) entry which is preliminary data.</text>
</comment>
<evidence type="ECO:0000313" key="2">
    <source>
        <dbReference type="EMBL" id="CAF1526680.1"/>
    </source>
</evidence>
<feature type="non-terminal residue" evidence="2">
    <location>
        <position position="64"/>
    </location>
</feature>
<dbReference type="AlphaFoldDB" id="A0A815UZY7"/>
<dbReference type="Proteomes" id="UP000663860">
    <property type="component" value="Unassembled WGS sequence"/>
</dbReference>
<reference evidence="2" key="1">
    <citation type="submission" date="2021-02" db="EMBL/GenBank/DDBJ databases">
        <authorList>
            <person name="Nowell W R."/>
        </authorList>
    </citation>
    <scope>NUCLEOTIDE SEQUENCE</scope>
</reference>
<accession>A0A815UZY7</accession>
<name>A0A815UZY7_9BILA</name>
<dbReference type="EMBL" id="CAJNOE010007139">
    <property type="protein sequence ID" value="CAF1526680.1"/>
    <property type="molecule type" value="Genomic_DNA"/>
</dbReference>
<evidence type="ECO:0000256" key="1">
    <source>
        <dbReference type="SAM" id="MobiDB-lite"/>
    </source>
</evidence>
<protein>
    <submittedName>
        <fullName evidence="2">Uncharacterized protein</fullName>
    </submittedName>
</protein>
<proteinExistence type="predicted"/>
<organism evidence="2 3">
    <name type="scientific">Adineta steineri</name>
    <dbReference type="NCBI Taxonomy" id="433720"/>
    <lineage>
        <taxon>Eukaryota</taxon>
        <taxon>Metazoa</taxon>
        <taxon>Spiralia</taxon>
        <taxon>Gnathifera</taxon>
        <taxon>Rotifera</taxon>
        <taxon>Eurotatoria</taxon>
        <taxon>Bdelloidea</taxon>
        <taxon>Adinetida</taxon>
        <taxon>Adinetidae</taxon>
        <taxon>Adineta</taxon>
    </lineage>
</organism>
<evidence type="ECO:0000313" key="3">
    <source>
        <dbReference type="Proteomes" id="UP000663860"/>
    </source>
</evidence>